<comment type="caution">
    <text evidence="1">The sequence shown here is derived from an EMBL/GenBank/DDBJ whole genome shotgun (WGS) entry which is preliminary data.</text>
</comment>
<dbReference type="InterPro" id="IPR011989">
    <property type="entry name" value="ARM-like"/>
</dbReference>
<dbReference type="Gene3D" id="1.25.10.10">
    <property type="entry name" value="Leucine-rich Repeat Variant"/>
    <property type="match status" value="4"/>
</dbReference>
<evidence type="ECO:0000313" key="2">
    <source>
        <dbReference type="Proteomes" id="UP001273768"/>
    </source>
</evidence>
<dbReference type="SMART" id="SM00567">
    <property type="entry name" value="EZ_HEAT"/>
    <property type="match status" value="7"/>
</dbReference>
<dbReference type="Pfam" id="PF13646">
    <property type="entry name" value="HEAT_2"/>
    <property type="match status" value="2"/>
</dbReference>
<dbReference type="InterPro" id="IPR004155">
    <property type="entry name" value="PBS_lyase_HEAT"/>
</dbReference>
<proteinExistence type="predicted"/>
<accession>A0ABU3Z106</accession>
<reference evidence="1 2" key="1">
    <citation type="submission" date="2020-05" db="EMBL/GenBank/DDBJ databases">
        <title>Isolation and characterization of methanoarchaea from a cold seep at offshore SW Taiwan.</title>
        <authorList>
            <person name="Chen Y.-W."/>
            <person name="Chen S.-C."/>
            <person name="Lai M.-C."/>
        </authorList>
    </citation>
    <scope>NUCLEOTIDE SEQUENCE [LARGE SCALE GENOMIC DNA]</scope>
    <source>
        <strain evidence="1 2">YWC-01</strain>
    </source>
</reference>
<keyword evidence="2" id="KW-1185">Reference proteome</keyword>
<dbReference type="InterPro" id="IPR016024">
    <property type="entry name" value="ARM-type_fold"/>
</dbReference>
<organism evidence="1 2">
    <name type="scientific">Methanoculleus nereidis</name>
    <dbReference type="NCBI Taxonomy" id="2735141"/>
    <lineage>
        <taxon>Archaea</taxon>
        <taxon>Methanobacteriati</taxon>
        <taxon>Methanobacteriota</taxon>
        <taxon>Stenosarchaea group</taxon>
        <taxon>Methanomicrobia</taxon>
        <taxon>Methanomicrobiales</taxon>
        <taxon>Methanomicrobiaceae</taxon>
        <taxon>Methanoculleus</taxon>
    </lineage>
</organism>
<sequence length="343" mass="35855">MGSFGASRDHITKVIISTVRHTPATEAKRLEQESNLPEEQQGEKRFNIDLLRAEKAVDGLIEALGSNDALTRQRAALALGDFGGAEAVGPLIRALGDPLTAVREAAADSLALLEGAAVGPLVELIENPEASGKYEEEEARTPVTVTGAGGQTWEIETRRDLRRVYAAAILGEIGDPSAVEPLARALKDANDDLRCQASGAIAKFGPGAVEPLAAMLVDPDPNTRILAAGVLGDTGDPAAVDPLIGALRDENDDVRGAAGGALFRIGDAAVEPLIAATKDADRNVRLYAAGALKYIGDPRAIDALQELARGGDAEERSVAEDAIEKIRMVRGEVAPEPSAPTSR</sequence>
<name>A0ABU3Z106_9EURY</name>
<dbReference type="PANTHER" id="PTHR12697:SF5">
    <property type="entry name" value="DEOXYHYPUSINE HYDROXYLASE"/>
    <property type="match status" value="1"/>
</dbReference>
<evidence type="ECO:0000313" key="1">
    <source>
        <dbReference type="EMBL" id="MDV4342503.1"/>
    </source>
</evidence>
<dbReference type="SUPFAM" id="SSF48371">
    <property type="entry name" value="ARM repeat"/>
    <property type="match status" value="2"/>
</dbReference>
<protein>
    <submittedName>
        <fullName evidence="1">HEAT repeat domain-containing protein</fullName>
    </submittedName>
</protein>
<gene>
    <name evidence="1" type="ORF">HL657_04845</name>
</gene>
<dbReference type="PANTHER" id="PTHR12697">
    <property type="entry name" value="PBS LYASE HEAT-LIKE PROTEIN"/>
    <property type="match status" value="1"/>
</dbReference>
<dbReference type="Proteomes" id="UP001273768">
    <property type="component" value="Unassembled WGS sequence"/>
</dbReference>
<dbReference type="Pfam" id="PF03130">
    <property type="entry name" value="HEAT_PBS"/>
    <property type="match status" value="1"/>
</dbReference>
<dbReference type="EMBL" id="JABFFQ010000002">
    <property type="protein sequence ID" value="MDV4342503.1"/>
    <property type="molecule type" value="Genomic_DNA"/>
</dbReference>